<keyword evidence="1" id="KW-0812">Transmembrane</keyword>
<dbReference type="EMBL" id="JALLPJ020000365">
    <property type="protein sequence ID" value="KAL3794241.1"/>
    <property type="molecule type" value="Genomic_DNA"/>
</dbReference>
<evidence type="ECO:0000313" key="3">
    <source>
        <dbReference type="Proteomes" id="UP001530400"/>
    </source>
</evidence>
<organism evidence="2 3">
    <name type="scientific">Cyclotella atomus</name>
    <dbReference type="NCBI Taxonomy" id="382360"/>
    <lineage>
        <taxon>Eukaryota</taxon>
        <taxon>Sar</taxon>
        <taxon>Stramenopiles</taxon>
        <taxon>Ochrophyta</taxon>
        <taxon>Bacillariophyta</taxon>
        <taxon>Coscinodiscophyceae</taxon>
        <taxon>Thalassiosirophycidae</taxon>
        <taxon>Stephanodiscales</taxon>
        <taxon>Stephanodiscaceae</taxon>
        <taxon>Cyclotella</taxon>
    </lineage>
</organism>
<name>A0ABD3Q419_9STRA</name>
<gene>
    <name evidence="2" type="ORF">ACHAWO_006485</name>
</gene>
<evidence type="ECO:0000313" key="2">
    <source>
        <dbReference type="EMBL" id="KAL3794241.1"/>
    </source>
</evidence>
<reference evidence="2 3" key="1">
    <citation type="submission" date="2024-10" db="EMBL/GenBank/DDBJ databases">
        <title>Updated reference genomes for cyclostephanoid diatoms.</title>
        <authorList>
            <person name="Roberts W.R."/>
            <person name="Alverson A.J."/>
        </authorList>
    </citation>
    <scope>NUCLEOTIDE SEQUENCE [LARGE SCALE GENOMIC DNA]</scope>
    <source>
        <strain evidence="2 3">AJA010-31</strain>
    </source>
</reference>
<sequence>MITNGKQVRQGAPRRWRHHHAGFGITRGVMIFHMFVGTASAFQMNTDKLFCRRILYHTSDDTELQYSKNGDGAIEKAYNENALFNFHMMTQAQKIRDYSAMDTFVDTKSLWNSAWHDSFVRNGLADFVPPMTGELNVLVIGDQSADQPLIDSDTYALDGDVDTNDTPDPGSVQTSVENVDGSLTSTKMDTDRSLQQIQKDSSCSFLASIFDKEINGSNSKENALEFTTYDCIMDEGLIADLVRSTTDNNYVSSKNKQDVARLLFQATKRIREMGIFVANTSPMTSETKEYLEMLGEMLGLQWEFDLDGISDENLS</sequence>
<comment type="caution">
    <text evidence="2">The sequence shown here is derived from an EMBL/GenBank/DDBJ whole genome shotgun (WGS) entry which is preliminary data.</text>
</comment>
<keyword evidence="3" id="KW-1185">Reference proteome</keyword>
<accession>A0ABD3Q419</accession>
<evidence type="ECO:0000256" key="1">
    <source>
        <dbReference type="SAM" id="Phobius"/>
    </source>
</evidence>
<dbReference type="AlphaFoldDB" id="A0ABD3Q419"/>
<keyword evidence="1" id="KW-1133">Transmembrane helix</keyword>
<protein>
    <submittedName>
        <fullName evidence="2">Uncharacterized protein</fullName>
    </submittedName>
</protein>
<proteinExistence type="predicted"/>
<dbReference type="Proteomes" id="UP001530400">
    <property type="component" value="Unassembled WGS sequence"/>
</dbReference>
<feature type="transmembrane region" description="Helical" evidence="1">
    <location>
        <begin position="21"/>
        <end position="42"/>
    </location>
</feature>
<keyword evidence="1" id="KW-0472">Membrane</keyword>